<dbReference type="SUPFAM" id="SSF101874">
    <property type="entry name" value="YceI-like"/>
    <property type="match status" value="1"/>
</dbReference>
<dbReference type="Gene3D" id="2.40.128.110">
    <property type="entry name" value="Lipid/polyisoprenoid-binding, YceI-like"/>
    <property type="match status" value="1"/>
</dbReference>
<accession>A0ABM7S693</accession>
<dbReference type="InterPro" id="IPR036761">
    <property type="entry name" value="TTHA0802/YceI-like_sf"/>
</dbReference>
<evidence type="ECO:0000259" key="2">
    <source>
        <dbReference type="SMART" id="SM00867"/>
    </source>
</evidence>
<dbReference type="InterPro" id="IPR007372">
    <property type="entry name" value="Lipid/polyisoprenoid-bd_YceI"/>
</dbReference>
<dbReference type="PROSITE" id="PS51257">
    <property type="entry name" value="PROKAR_LIPOPROTEIN"/>
    <property type="match status" value="1"/>
</dbReference>
<keyword evidence="1" id="KW-0732">Signal</keyword>
<feature type="chain" id="PRO_5045627868" evidence="1">
    <location>
        <begin position="18"/>
        <end position="226"/>
    </location>
</feature>
<dbReference type="Proteomes" id="UP000825258">
    <property type="component" value="Chromosome"/>
</dbReference>
<organism evidence="3 4">
    <name type="scientific">Flavobacterium okayamense</name>
    <dbReference type="NCBI Taxonomy" id="2830782"/>
    <lineage>
        <taxon>Bacteria</taxon>
        <taxon>Pseudomonadati</taxon>
        <taxon>Bacteroidota</taxon>
        <taxon>Flavobacteriia</taxon>
        <taxon>Flavobacteriales</taxon>
        <taxon>Flavobacteriaceae</taxon>
        <taxon>Flavobacterium</taxon>
    </lineage>
</organism>
<proteinExistence type="predicted"/>
<keyword evidence="4" id="KW-1185">Reference proteome</keyword>
<dbReference type="EMBL" id="AP024749">
    <property type="protein sequence ID" value="BCY28308.1"/>
    <property type="molecule type" value="Genomic_DNA"/>
</dbReference>
<gene>
    <name evidence="3" type="primary">yceI</name>
    <name evidence="3" type="ORF">KK2020170_11760</name>
</gene>
<sequence>MKKKGLLALLAAGFILASCGGKSSESTTTAEEQEVAETTENVFAVDTTSSVVKWKAFHKGDFAPRWGTLRVQTGEISVSGDAVNAGNFVIDMQSLKVDPASVTEEGKKATDLEAHLKNADFFDVENNKTAEFKITKIEDLTAPLAEGEGVKDANKMLSGNLTLLGNTLNVSFPAKIDVVNNTVTILADFTVNRAEWGIKFGTSDADPAEWMISKDIEISVDVKATK</sequence>
<protein>
    <submittedName>
        <fullName evidence="3">Lipid-binding protein</fullName>
    </submittedName>
</protein>
<evidence type="ECO:0000313" key="4">
    <source>
        <dbReference type="Proteomes" id="UP000825258"/>
    </source>
</evidence>
<dbReference type="Pfam" id="PF04264">
    <property type="entry name" value="YceI"/>
    <property type="match status" value="1"/>
</dbReference>
<dbReference type="PANTHER" id="PTHR34406:SF1">
    <property type="entry name" value="PROTEIN YCEI"/>
    <property type="match status" value="1"/>
</dbReference>
<dbReference type="SMART" id="SM00867">
    <property type="entry name" value="YceI"/>
    <property type="match status" value="1"/>
</dbReference>
<evidence type="ECO:0000313" key="3">
    <source>
        <dbReference type="EMBL" id="BCY28308.1"/>
    </source>
</evidence>
<feature type="domain" description="Lipid/polyisoprenoid-binding YceI-like" evidence="2">
    <location>
        <begin position="42"/>
        <end position="225"/>
    </location>
</feature>
<dbReference type="RefSeq" id="WP_221259912.1">
    <property type="nucleotide sequence ID" value="NZ_AP024749.1"/>
</dbReference>
<name>A0ABM7S693_9FLAO</name>
<dbReference type="PANTHER" id="PTHR34406">
    <property type="entry name" value="PROTEIN YCEI"/>
    <property type="match status" value="1"/>
</dbReference>
<reference evidence="3 4" key="1">
    <citation type="submission" date="2021-06" db="EMBL/GenBank/DDBJ databases">
        <title>Whole genome sequences of Flavobacterium sp. KK2020170 and assembly.</title>
        <authorList>
            <person name="Kitahara K."/>
            <person name="Miyoshi S."/>
            <person name="Uesaka K."/>
        </authorList>
    </citation>
    <scope>NUCLEOTIDE SEQUENCE [LARGE SCALE GENOMIC DNA]</scope>
    <source>
        <strain evidence="3 4">KK2020170</strain>
    </source>
</reference>
<evidence type="ECO:0000256" key="1">
    <source>
        <dbReference type="SAM" id="SignalP"/>
    </source>
</evidence>
<feature type="signal peptide" evidence="1">
    <location>
        <begin position="1"/>
        <end position="17"/>
    </location>
</feature>